<dbReference type="GO" id="GO:0008253">
    <property type="term" value="F:5'-nucleotidase activity"/>
    <property type="evidence" value="ECO:0007669"/>
    <property type="project" value="InterPro"/>
</dbReference>
<dbReference type="InterPro" id="IPR052550">
    <property type="entry name" value="Pyrimidine_5'-ntase_YjjG"/>
</dbReference>
<dbReference type="SFLD" id="SFLDS00003">
    <property type="entry name" value="Haloacid_Dehalogenase"/>
    <property type="match status" value="1"/>
</dbReference>
<dbReference type="NCBIfam" id="TIGR01549">
    <property type="entry name" value="HAD-SF-IA-v1"/>
    <property type="match status" value="1"/>
</dbReference>
<gene>
    <name evidence="1" type="ORF">DN53_07525</name>
</gene>
<dbReference type="SFLD" id="SFLDG01129">
    <property type="entry name" value="C1.5:_HAD__Beta-PGM__Phosphata"/>
    <property type="match status" value="1"/>
</dbReference>
<dbReference type="RefSeq" id="WP_129653260.1">
    <property type="nucleotide sequence ID" value="NZ_ML142907.1"/>
</dbReference>
<dbReference type="InterPro" id="IPR006439">
    <property type="entry name" value="HAD-SF_hydro_IA"/>
</dbReference>
<keyword evidence="2" id="KW-1185">Reference proteome</keyword>
<accession>A0A444VPJ7</accession>
<proteinExistence type="predicted"/>
<dbReference type="PRINTS" id="PR00413">
    <property type="entry name" value="HADHALOGNASE"/>
</dbReference>
<dbReference type="InterPro" id="IPR011951">
    <property type="entry name" value="HAD-SF_hydro_IA_YjjG/PynA"/>
</dbReference>
<dbReference type="PANTHER" id="PTHR47478">
    <property type="match status" value="1"/>
</dbReference>
<dbReference type="PANTHER" id="PTHR47478:SF1">
    <property type="entry name" value="PYRIMIDINE 5'-NUCLEOTIDASE YJJG"/>
    <property type="match status" value="1"/>
</dbReference>
<name>A0A444VPJ7_9FLAO</name>
<dbReference type="SFLD" id="SFLDG01135">
    <property type="entry name" value="C1.5.6:_HAD__Beta-PGM__Phospha"/>
    <property type="match status" value="1"/>
</dbReference>
<dbReference type="Gene3D" id="3.40.50.1000">
    <property type="entry name" value="HAD superfamily/HAD-like"/>
    <property type="match status" value="1"/>
</dbReference>
<dbReference type="Proteomes" id="UP000290261">
    <property type="component" value="Unassembled WGS sequence"/>
</dbReference>
<evidence type="ECO:0000313" key="1">
    <source>
        <dbReference type="EMBL" id="RYC52570.1"/>
    </source>
</evidence>
<comment type="caution">
    <text evidence="1">The sequence shown here is derived from an EMBL/GenBank/DDBJ whole genome shotgun (WGS) entry which is preliminary data.</text>
</comment>
<protein>
    <submittedName>
        <fullName evidence="1">Haloacid dehalogenase</fullName>
    </submittedName>
</protein>
<organism evidence="1 2">
    <name type="scientific">Flagellimonas olearia</name>
    <dbReference type="NCBI Taxonomy" id="552546"/>
    <lineage>
        <taxon>Bacteria</taxon>
        <taxon>Pseudomonadati</taxon>
        <taxon>Bacteroidota</taxon>
        <taxon>Flavobacteriia</taxon>
        <taxon>Flavobacteriales</taxon>
        <taxon>Flavobacteriaceae</taxon>
        <taxon>Flagellimonas</taxon>
    </lineage>
</organism>
<sequence>MFEHRITDVFFDLDHTLWDFERNSALTFERIFKENGVSVELDDFLRIYAPINLEYWKLYRENRIDESELRFQRLRRTFDTMAATIPDKLIYELAHEYIAHLSSFTHLMPNARQVLEYLEPKYRLHIITNGFQEVQEKKLKGSNIHHFFEHVVNSEMAGVKKPDPYIFKLALDRAQVEAKHTIMIGDSLEADIIGAKTVKMQALHFNSNKEPGHDHCKTINNLIEIKSIL</sequence>
<dbReference type="Gene3D" id="1.10.150.240">
    <property type="entry name" value="Putative phosphatase, domain 2"/>
    <property type="match status" value="1"/>
</dbReference>
<dbReference type="CDD" id="cd04305">
    <property type="entry name" value="HAD_Neu5Ac-Pase_like"/>
    <property type="match status" value="1"/>
</dbReference>
<dbReference type="SUPFAM" id="SSF56784">
    <property type="entry name" value="HAD-like"/>
    <property type="match status" value="1"/>
</dbReference>
<evidence type="ECO:0000313" key="2">
    <source>
        <dbReference type="Proteomes" id="UP000290261"/>
    </source>
</evidence>
<dbReference type="InterPro" id="IPR023214">
    <property type="entry name" value="HAD_sf"/>
</dbReference>
<dbReference type="InterPro" id="IPR041492">
    <property type="entry name" value="HAD_2"/>
</dbReference>
<dbReference type="Pfam" id="PF13419">
    <property type="entry name" value="HAD_2"/>
    <property type="match status" value="1"/>
</dbReference>
<reference evidence="1 2" key="1">
    <citation type="submission" date="2014-04" db="EMBL/GenBank/DDBJ databases">
        <title>Whole genome of Muricauda olearia.</title>
        <authorList>
            <person name="Zhang X.-H."/>
            <person name="Tang K."/>
        </authorList>
    </citation>
    <scope>NUCLEOTIDE SEQUENCE [LARGE SCALE GENOMIC DNA]</scope>
    <source>
        <strain evidence="1 2">Th120</strain>
    </source>
</reference>
<dbReference type="InterPro" id="IPR023198">
    <property type="entry name" value="PGP-like_dom2"/>
</dbReference>
<dbReference type="AlphaFoldDB" id="A0A444VPJ7"/>
<dbReference type="NCBIfam" id="TIGR02254">
    <property type="entry name" value="YjjG_YfnB"/>
    <property type="match status" value="1"/>
</dbReference>
<dbReference type="EMBL" id="JJMP01000002">
    <property type="protein sequence ID" value="RYC52570.1"/>
    <property type="molecule type" value="Genomic_DNA"/>
</dbReference>
<dbReference type="InterPro" id="IPR036412">
    <property type="entry name" value="HAD-like_sf"/>
</dbReference>